<dbReference type="Pfam" id="PF13460">
    <property type="entry name" value="NAD_binding_10"/>
    <property type="match status" value="1"/>
</dbReference>
<keyword evidence="6" id="KW-1185">Reference proteome</keyword>
<keyword evidence="2" id="KW-0521">NADP</keyword>
<evidence type="ECO:0000313" key="5">
    <source>
        <dbReference type="EMBL" id="KAJ2896461.1"/>
    </source>
</evidence>
<sequence length="306" mass="32236">MAGTIKNVAVFGASGNFGVPITNALLAAGHKVTAFSRPESTAAFPSSLPVVRVSYTAPDLAPALAGQDAVVCVIGPAGIASQVAITEAAVAAGVKRFIVNDYGWGPGFGSLPEFNEIGSGRQGMWDCAKENAQEHPAFSWSGIAIGNPIDWALPRFPTFGFDIASRKAIIYDKGTETWTGTTLEGIGQAVAGTLQHLDETAGRTIKVRSIKVCQNELLAAFEEETGEKWEVTGATTEELIERGRAKKQAGNRGWILDLMVGQILEEGVGRGVLVDEEGSDNGLVGVRTETPLEVVKKALKIAENKA</sequence>
<protein>
    <recommendedName>
        <fullName evidence="4">NAD(P)-binding domain-containing protein</fullName>
    </recommendedName>
</protein>
<proteinExistence type="inferred from homology"/>
<dbReference type="InterPro" id="IPR045312">
    <property type="entry name" value="PCBER-like"/>
</dbReference>
<dbReference type="EMBL" id="JAKWBI020000331">
    <property type="protein sequence ID" value="KAJ2896461.1"/>
    <property type="molecule type" value="Genomic_DNA"/>
</dbReference>
<comment type="similarity">
    <text evidence="1">Belongs to the NmrA-type oxidoreductase family. Isoflavone reductase subfamily.</text>
</comment>
<keyword evidence="3" id="KW-0560">Oxidoreductase</keyword>
<dbReference type="GO" id="GO:0016491">
    <property type="term" value="F:oxidoreductase activity"/>
    <property type="evidence" value="ECO:0007669"/>
    <property type="project" value="UniProtKB-KW"/>
</dbReference>
<evidence type="ECO:0000256" key="3">
    <source>
        <dbReference type="ARBA" id="ARBA00023002"/>
    </source>
</evidence>
<comment type="caution">
    <text evidence="5">The sequence shown here is derived from an EMBL/GenBank/DDBJ whole genome shotgun (WGS) entry which is preliminary data.</text>
</comment>
<evidence type="ECO:0000313" key="6">
    <source>
        <dbReference type="Proteomes" id="UP001201980"/>
    </source>
</evidence>
<dbReference type="InterPro" id="IPR036291">
    <property type="entry name" value="NAD(P)-bd_dom_sf"/>
</dbReference>
<organism evidence="5 6">
    <name type="scientific">Zalerion maritima</name>
    <dbReference type="NCBI Taxonomy" id="339359"/>
    <lineage>
        <taxon>Eukaryota</taxon>
        <taxon>Fungi</taxon>
        <taxon>Dikarya</taxon>
        <taxon>Ascomycota</taxon>
        <taxon>Pezizomycotina</taxon>
        <taxon>Sordariomycetes</taxon>
        <taxon>Lulworthiomycetidae</taxon>
        <taxon>Lulworthiales</taxon>
        <taxon>Lulworthiaceae</taxon>
        <taxon>Zalerion</taxon>
    </lineage>
</organism>
<feature type="domain" description="NAD(P)-binding" evidence="4">
    <location>
        <begin position="12"/>
        <end position="99"/>
    </location>
</feature>
<name>A0AAD5WQ84_9PEZI</name>
<evidence type="ECO:0000259" key="4">
    <source>
        <dbReference type="Pfam" id="PF13460"/>
    </source>
</evidence>
<dbReference type="InterPro" id="IPR016040">
    <property type="entry name" value="NAD(P)-bd_dom"/>
</dbReference>
<dbReference type="Gene3D" id="3.90.25.10">
    <property type="entry name" value="UDP-galactose 4-epimerase, domain 1"/>
    <property type="match status" value="1"/>
</dbReference>
<evidence type="ECO:0000256" key="2">
    <source>
        <dbReference type="ARBA" id="ARBA00022857"/>
    </source>
</evidence>
<dbReference type="CDD" id="cd05259">
    <property type="entry name" value="PCBER_SDR_a"/>
    <property type="match status" value="1"/>
</dbReference>
<dbReference type="AlphaFoldDB" id="A0AAD5WQ84"/>
<dbReference type="PANTHER" id="PTHR47706:SF9">
    <property type="entry name" value="NMRA-LIKE DOMAIN-CONTAINING PROTEIN-RELATED"/>
    <property type="match status" value="1"/>
</dbReference>
<accession>A0AAD5WQ84</accession>
<dbReference type="PANTHER" id="PTHR47706">
    <property type="entry name" value="NMRA-LIKE FAMILY PROTEIN"/>
    <property type="match status" value="1"/>
</dbReference>
<evidence type="ECO:0000256" key="1">
    <source>
        <dbReference type="ARBA" id="ARBA00005725"/>
    </source>
</evidence>
<dbReference type="SUPFAM" id="SSF51735">
    <property type="entry name" value="NAD(P)-binding Rossmann-fold domains"/>
    <property type="match status" value="1"/>
</dbReference>
<dbReference type="Proteomes" id="UP001201980">
    <property type="component" value="Unassembled WGS sequence"/>
</dbReference>
<gene>
    <name evidence="5" type="ORF">MKZ38_005549</name>
</gene>
<dbReference type="Gene3D" id="3.40.50.720">
    <property type="entry name" value="NAD(P)-binding Rossmann-like Domain"/>
    <property type="match status" value="1"/>
</dbReference>
<dbReference type="InterPro" id="IPR051609">
    <property type="entry name" value="NmrA/Isoflavone_reductase-like"/>
</dbReference>
<reference evidence="5" key="1">
    <citation type="submission" date="2022-07" db="EMBL/GenBank/DDBJ databases">
        <title>Draft genome sequence of Zalerion maritima ATCC 34329, a (micro)plastics degrading marine fungus.</title>
        <authorList>
            <person name="Paco A."/>
            <person name="Goncalves M.F.M."/>
            <person name="Rocha-Santos T.A.P."/>
            <person name="Alves A."/>
        </authorList>
    </citation>
    <scope>NUCLEOTIDE SEQUENCE</scope>
    <source>
        <strain evidence="5">ATCC 34329</strain>
    </source>
</reference>